<feature type="signal peptide" evidence="1">
    <location>
        <begin position="1"/>
        <end position="24"/>
    </location>
</feature>
<organism evidence="2">
    <name type="scientific">Cupriavidus necator</name>
    <name type="common">Alcaligenes eutrophus</name>
    <name type="synonym">Ralstonia eutropha</name>
    <dbReference type="NCBI Taxonomy" id="106590"/>
    <lineage>
        <taxon>Bacteria</taxon>
        <taxon>Pseudomonadati</taxon>
        <taxon>Pseudomonadota</taxon>
        <taxon>Betaproteobacteria</taxon>
        <taxon>Burkholderiales</taxon>
        <taxon>Burkholderiaceae</taxon>
        <taxon>Cupriavidus</taxon>
    </lineage>
</organism>
<name>A0A1K0IIU9_CUPNE</name>
<keyword evidence="1" id="KW-0732">Signal</keyword>
<dbReference type="EMBL" id="FMSH01000312">
    <property type="protein sequence ID" value="SCU78455.1"/>
    <property type="molecule type" value="Genomic_DNA"/>
</dbReference>
<gene>
    <name evidence="2" type="ORF">CNECB9_380020</name>
</gene>
<sequence>MKLVLSAVALTICASALLATPALARDTKYMLPLQEVLNMPEAKEKLDDSFRFYLAGQKTPKVLERLESDVSNRKTNGVGKSDEDGCRWAALSALIALQDTAKSKGANAVIDIVSYYKKNEVASATDYECHAGAVVVGVALKGTYAKIAQ</sequence>
<accession>A0A1K0IIU9</accession>
<evidence type="ECO:0000313" key="2">
    <source>
        <dbReference type="EMBL" id="SCU78455.1"/>
    </source>
</evidence>
<reference evidence="2" key="1">
    <citation type="submission" date="2016-09" db="EMBL/GenBank/DDBJ databases">
        <authorList>
            <person name="Capua I."/>
            <person name="De Benedictis P."/>
            <person name="Joannis T."/>
            <person name="Lombin L.H."/>
            <person name="Cattoli G."/>
        </authorList>
    </citation>
    <scope>NUCLEOTIDE SEQUENCE</scope>
    <source>
        <strain evidence="2">B9</strain>
    </source>
</reference>
<proteinExistence type="predicted"/>
<evidence type="ECO:0000256" key="1">
    <source>
        <dbReference type="SAM" id="SignalP"/>
    </source>
</evidence>
<dbReference type="RefSeq" id="WP_340526998.1">
    <property type="nucleotide sequence ID" value="NZ_FMSH01000312.1"/>
</dbReference>
<evidence type="ECO:0008006" key="3">
    <source>
        <dbReference type="Google" id="ProtNLM"/>
    </source>
</evidence>
<dbReference type="AlphaFoldDB" id="A0A1K0IIU9"/>
<protein>
    <recommendedName>
        <fullName evidence="3">Excinuclease ATPase subunit</fullName>
    </recommendedName>
</protein>
<feature type="chain" id="PRO_5012295188" description="Excinuclease ATPase subunit" evidence="1">
    <location>
        <begin position="25"/>
        <end position="149"/>
    </location>
</feature>